<accession>A0A673L127</accession>
<name>A0A673L127_9TELE</name>
<dbReference type="Proteomes" id="UP000472270">
    <property type="component" value="Unassembled WGS sequence"/>
</dbReference>
<dbReference type="FunFam" id="4.10.75.10:FF:000001">
    <property type="entry name" value="Anosmin 1"/>
    <property type="match status" value="2"/>
</dbReference>
<dbReference type="PANTHER" id="PTHR19441:SF95">
    <property type="entry name" value="PERLWAPIN ISOFORM X1"/>
    <property type="match status" value="1"/>
</dbReference>
<dbReference type="GO" id="GO:0004867">
    <property type="term" value="F:serine-type endopeptidase inhibitor activity"/>
    <property type="evidence" value="ECO:0007669"/>
    <property type="project" value="TreeGrafter"/>
</dbReference>
<dbReference type="AlphaFoldDB" id="A0A673L127"/>
<dbReference type="SUPFAM" id="SSF57256">
    <property type="entry name" value="Elafin-like"/>
    <property type="match status" value="2"/>
</dbReference>
<dbReference type="GO" id="GO:0005615">
    <property type="term" value="C:extracellular space"/>
    <property type="evidence" value="ECO:0007669"/>
    <property type="project" value="TreeGrafter"/>
</dbReference>
<keyword evidence="1" id="KW-0732">Signal</keyword>
<feature type="chain" id="PRO_5025500298" description="WAP domain-containing protein" evidence="1">
    <location>
        <begin position="20"/>
        <end position="160"/>
    </location>
</feature>
<dbReference type="PRINTS" id="PR00003">
    <property type="entry name" value="4DISULPHCORE"/>
</dbReference>
<dbReference type="GO" id="GO:0045087">
    <property type="term" value="P:innate immune response"/>
    <property type="evidence" value="ECO:0007669"/>
    <property type="project" value="TreeGrafter"/>
</dbReference>
<dbReference type="CDD" id="cd00199">
    <property type="entry name" value="WAP"/>
    <property type="match status" value="2"/>
</dbReference>
<evidence type="ECO:0000256" key="1">
    <source>
        <dbReference type="SAM" id="SignalP"/>
    </source>
</evidence>
<sequence length="160" mass="17535">LNLLVSFIGFFFLSVFCMSAEPTKPGVCPRKDLELAVSGVCAELCSHDGDCPNDEKCCSNGCGHQCMPPYKEKPGVCPKNPEVALLGECVESCSYDSDCPKDEKCCSKGCGQQCMPPYKGIGYISVGQLQGWTGMYVCVENSRVEFQVSLTRKFRRKAFI</sequence>
<evidence type="ECO:0000313" key="4">
    <source>
        <dbReference type="Proteomes" id="UP000472270"/>
    </source>
</evidence>
<feature type="domain" description="WAP" evidence="2">
    <location>
        <begin position="70"/>
        <end position="118"/>
    </location>
</feature>
<feature type="domain" description="WAP" evidence="2">
    <location>
        <begin position="21"/>
        <end position="69"/>
    </location>
</feature>
<dbReference type="InterPro" id="IPR008197">
    <property type="entry name" value="WAP_dom"/>
</dbReference>
<dbReference type="InterPro" id="IPR036645">
    <property type="entry name" value="Elafin-like_sf"/>
</dbReference>
<dbReference type="SMART" id="SM00217">
    <property type="entry name" value="WAP"/>
    <property type="match status" value="2"/>
</dbReference>
<dbReference type="InterPro" id="IPR050514">
    <property type="entry name" value="WAP_four-disulfide_core"/>
</dbReference>
<proteinExistence type="predicted"/>
<evidence type="ECO:0000259" key="2">
    <source>
        <dbReference type="PROSITE" id="PS51390"/>
    </source>
</evidence>
<evidence type="ECO:0000313" key="3">
    <source>
        <dbReference type="Ensembl" id="ENSSRHP00000069587.1"/>
    </source>
</evidence>
<keyword evidence="4" id="KW-1185">Reference proteome</keyword>
<reference evidence="3" key="2">
    <citation type="submission" date="2025-09" db="UniProtKB">
        <authorList>
            <consortium name="Ensembl"/>
        </authorList>
    </citation>
    <scope>IDENTIFICATION</scope>
</reference>
<dbReference type="PROSITE" id="PS51390">
    <property type="entry name" value="WAP"/>
    <property type="match status" value="2"/>
</dbReference>
<dbReference type="PANTHER" id="PTHR19441">
    <property type="entry name" value="WHEY ACDIC PROTEIN WAP"/>
    <property type="match status" value="1"/>
</dbReference>
<dbReference type="Pfam" id="PF00095">
    <property type="entry name" value="WAP"/>
    <property type="match status" value="2"/>
</dbReference>
<organism evidence="3 4">
    <name type="scientific">Sinocyclocheilus rhinocerous</name>
    <dbReference type="NCBI Taxonomy" id="307959"/>
    <lineage>
        <taxon>Eukaryota</taxon>
        <taxon>Metazoa</taxon>
        <taxon>Chordata</taxon>
        <taxon>Craniata</taxon>
        <taxon>Vertebrata</taxon>
        <taxon>Euteleostomi</taxon>
        <taxon>Actinopterygii</taxon>
        <taxon>Neopterygii</taxon>
        <taxon>Teleostei</taxon>
        <taxon>Ostariophysi</taxon>
        <taxon>Cypriniformes</taxon>
        <taxon>Cyprinidae</taxon>
        <taxon>Cyprininae</taxon>
        <taxon>Sinocyclocheilus</taxon>
    </lineage>
</organism>
<feature type="signal peptide" evidence="1">
    <location>
        <begin position="1"/>
        <end position="19"/>
    </location>
</feature>
<protein>
    <recommendedName>
        <fullName evidence="2">WAP domain-containing protein</fullName>
    </recommendedName>
</protein>
<dbReference type="GO" id="GO:0019731">
    <property type="term" value="P:antibacterial humoral response"/>
    <property type="evidence" value="ECO:0007669"/>
    <property type="project" value="TreeGrafter"/>
</dbReference>
<dbReference type="Gene3D" id="4.10.75.10">
    <property type="entry name" value="Elafin-like"/>
    <property type="match status" value="2"/>
</dbReference>
<reference evidence="3" key="1">
    <citation type="submission" date="2025-08" db="UniProtKB">
        <authorList>
            <consortium name="Ensembl"/>
        </authorList>
    </citation>
    <scope>IDENTIFICATION</scope>
</reference>
<dbReference type="Ensembl" id="ENSSRHT00000071489.1">
    <property type="protein sequence ID" value="ENSSRHP00000069587.1"/>
    <property type="gene ID" value="ENSSRHG00000034623.1"/>
</dbReference>